<dbReference type="InterPro" id="IPR025534">
    <property type="entry name" value="DUF4420"/>
</dbReference>
<sequence>MTNTQDYWKELQNSVEGHVSTIKLDQKINPRLHDIFWIKDIHDREGLKISYADLENEILLPHFSQIEVINSTKTNALFLMLNDRTVKGAFTALCENIASSLQLFTKDKHLCATKLILAKWSKLLSVSKNMLSTEAQRGLIGELTFLSSLLKQEKLQHQAIQSWTGIEGTNQDFSFGNIFVEVKTKHNESYPHVTISSEYQLSTNSSEALYLAVYSLAKDPSSGKTLNQFVDKVRNEIPDPLEQLYFDNKLAEYGFSNDDKYTIKWSIIGRALYEVKENFPRLTPSHISKSISKVSYSINTEDLKDYKALFTDLYTELGK</sequence>
<dbReference type="AlphaFoldDB" id="A0A1D9MHY4"/>
<dbReference type="RefSeq" id="WP_071163370.1">
    <property type="nucleotide sequence ID" value="NZ_CP017812.1"/>
</dbReference>
<protein>
    <recommendedName>
        <fullName evidence="3">PD-(D/E)XK motif protein</fullName>
    </recommendedName>
</protein>
<name>A0A1D9MHY4_9ACTO</name>
<evidence type="ECO:0008006" key="3">
    <source>
        <dbReference type="Google" id="ProtNLM"/>
    </source>
</evidence>
<evidence type="ECO:0000313" key="2">
    <source>
        <dbReference type="Proteomes" id="UP000176288"/>
    </source>
</evidence>
<organism evidence="1 2">
    <name type="scientific">Boudabousia tangfeifanii</name>
    <dbReference type="NCBI Taxonomy" id="1912795"/>
    <lineage>
        <taxon>Bacteria</taxon>
        <taxon>Bacillati</taxon>
        <taxon>Actinomycetota</taxon>
        <taxon>Actinomycetes</taxon>
        <taxon>Actinomycetales</taxon>
        <taxon>Actinomycetaceae</taxon>
        <taxon>Boudabousia</taxon>
    </lineage>
</organism>
<gene>
    <name evidence="1" type="ORF">BK816_00205</name>
</gene>
<dbReference type="OrthoDB" id="4854145at2"/>
<dbReference type="KEGG" id="avu:BK816_00205"/>
<dbReference type="STRING" id="1912795.BK816_00205"/>
<dbReference type="Proteomes" id="UP000176288">
    <property type="component" value="Chromosome"/>
</dbReference>
<proteinExistence type="predicted"/>
<accession>A0A1D9MHY4</accession>
<reference evidence="1 2" key="1">
    <citation type="submission" date="2016-10" db="EMBL/GenBank/DDBJ databases">
        <title>Actinomyces aegypiusis sp. nov., isolated from the Aegypius monachus in Qinghai Tibet Plateau China.</title>
        <authorList>
            <person name="Wang Y."/>
        </authorList>
    </citation>
    <scope>NUCLEOTIDE SEQUENCE [LARGE SCALE GENOMIC DNA]</scope>
    <source>
        <strain evidence="1 2">VUL4_3</strain>
    </source>
</reference>
<evidence type="ECO:0000313" key="1">
    <source>
        <dbReference type="EMBL" id="AOZ71904.1"/>
    </source>
</evidence>
<keyword evidence="2" id="KW-1185">Reference proteome</keyword>
<dbReference type="Pfam" id="PF14390">
    <property type="entry name" value="DUF4420"/>
    <property type="match status" value="1"/>
</dbReference>
<dbReference type="EMBL" id="CP017812">
    <property type="protein sequence ID" value="AOZ71904.1"/>
    <property type="molecule type" value="Genomic_DNA"/>
</dbReference>